<reference evidence="1 2" key="1">
    <citation type="submission" date="2018-02" db="EMBL/GenBank/DDBJ databases">
        <title>Complete genome of Nitrosopumilus ureaphilus PS0.</title>
        <authorList>
            <person name="Qin W."/>
            <person name="Zheng Y."/>
            <person name="Stahl D.A."/>
        </authorList>
    </citation>
    <scope>NUCLEOTIDE SEQUENCE [LARGE SCALE GENOMIC DNA]</scope>
    <source>
        <strain evidence="1 2">PS0</strain>
    </source>
</reference>
<dbReference type="RefSeq" id="WP_179371309.1">
    <property type="nucleotide sequence ID" value="NZ_CP026995.1"/>
</dbReference>
<dbReference type="Proteomes" id="UP000509478">
    <property type="component" value="Chromosome"/>
</dbReference>
<dbReference type="EMBL" id="CP026995">
    <property type="protein sequence ID" value="QLH07427.1"/>
    <property type="molecule type" value="Genomic_DNA"/>
</dbReference>
<dbReference type="AlphaFoldDB" id="A0A7D5M8A6"/>
<dbReference type="OrthoDB" id="10755at2157"/>
<evidence type="ECO:0000313" key="2">
    <source>
        <dbReference type="Proteomes" id="UP000509478"/>
    </source>
</evidence>
<protein>
    <submittedName>
        <fullName evidence="1">Uncharacterized protein</fullName>
    </submittedName>
</protein>
<gene>
    <name evidence="1" type="ORF">C5F50_10375</name>
</gene>
<accession>A0A7D5M8A6</accession>
<sequence>MVVIFPIFTSSAYADNGFYSYYKGECSFECLTVPIRDDVRSEASGAGAQVLKLLGYDIIADTHVAKNPDILKTYDKVILLHNEYVTQEEFDVITSHPKVIYLYPNALYGKVTYDENSDTITLVRGHGYPETTIANGFDWEFDNTPMEYDSTCENIQFYPINNGIMLNCYPEQLMTYDGSLLKTIKEF</sequence>
<keyword evidence="2" id="KW-1185">Reference proteome</keyword>
<dbReference type="KEGG" id="nue:C5F50_10375"/>
<dbReference type="GeneID" id="56068521"/>
<name>A0A7D5M8A6_9ARCH</name>
<evidence type="ECO:0000313" key="1">
    <source>
        <dbReference type="EMBL" id="QLH07427.1"/>
    </source>
</evidence>
<proteinExistence type="predicted"/>
<organism evidence="1 2">
    <name type="scientific">Nitrosopumilus ureiphilus</name>
    <dbReference type="NCBI Taxonomy" id="1470067"/>
    <lineage>
        <taxon>Archaea</taxon>
        <taxon>Nitrososphaerota</taxon>
        <taxon>Nitrososphaeria</taxon>
        <taxon>Nitrosopumilales</taxon>
        <taxon>Nitrosopumilaceae</taxon>
        <taxon>Nitrosopumilus</taxon>
    </lineage>
</organism>